<evidence type="ECO:0000313" key="3">
    <source>
        <dbReference type="Proteomes" id="UP000756132"/>
    </source>
</evidence>
<dbReference type="Proteomes" id="UP000756132">
    <property type="component" value="Chromosome 5"/>
</dbReference>
<accession>A0A9Q8P9N6</accession>
<sequence>MARDIVKPHRTNHVRRARKIVTRSAAARAEGTGGNLPDAPHSEPDNMSTDSEGGVLLETATHSQALSDSKRGPRVVESSSDDMSKNEDLGNTRTIEGQRDYADKCSRWMGDQRRSENAAEAAQPAVPVDLEDERRTRYLDMIEASWGASWSGKFCKAQFLPQFENDAETSRHHLVRDMSLTLVKHFAVVSAWATLNETARLLKDRVVRRRRDQVARASGQPPHITPADIKGVLLEEVKLPEDGMTWDRLARDGLVERPSSGEDCWKYQRTSDQSEQHSRDRRRSLALSGSMARRVGSFSL</sequence>
<evidence type="ECO:0000256" key="1">
    <source>
        <dbReference type="SAM" id="MobiDB-lite"/>
    </source>
</evidence>
<feature type="region of interest" description="Disordered" evidence="1">
    <location>
        <begin position="258"/>
        <end position="286"/>
    </location>
</feature>
<proteinExistence type="predicted"/>
<dbReference type="AlphaFoldDB" id="A0A9Q8P9N6"/>
<dbReference type="RefSeq" id="XP_047762502.1">
    <property type="nucleotide sequence ID" value="XM_047904630.1"/>
</dbReference>
<dbReference type="KEGG" id="ffu:CLAFUR5_05482"/>
<evidence type="ECO:0000313" key="2">
    <source>
        <dbReference type="EMBL" id="UJO18136.1"/>
    </source>
</evidence>
<reference evidence="2" key="1">
    <citation type="submission" date="2021-12" db="EMBL/GenBank/DDBJ databases">
        <authorList>
            <person name="Zaccaron A."/>
            <person name="Stergiopoulos I."/>
        </authorList>
    </citation>
    <scope>NUCLEOTIDE SEQUENCE</scope>
    <source>
        <strain evidence="2">Race5_Kim</strain>
    </source>
</reference>
<dbReference type="EMBL" id="CP090167">
    <property type="protein sequence ID" value="UJO18136.1"/>
    <property type="molecule type" value="Genomic_DNA"/>
</dbReference>
<protein>
    <submittedName>
        <fullName evidence="2">Uncharacterized protein</fullName>
    </submittedName>
</protein>
<organism evidence="2 3">
    <name type="scientific">Passalora fulva</name>
    <name type="common">Tomato leaf mold</name>
    <name type="synonym">Cladosporium fulvum</name>
    <dbReference type="NCBI Taxonomy" id="5499"/>
    <lineage>
        <taxon>Eukaryota</taxon>
        <taxon>Fungi</taxon>
        <taxon>Dikarya</taxon>
        <taxon>Ascomycota</taxon>
        <taxon>Pezizomycotina</taxon>
        <taxon>Dothideomycetes</taxon>
        <taxon>Dothideomycetidae</taxon>
        <taxon>Mycosphaerellales</taxon>
        <taxon>Mycosphaerellaceae</taxon>
        <taxon>Fulvia</taxon>
    </lineage>
</organism>
<dbReference type="GeneID" id="71985360"/>
<name>A0A9Q8P9N6_PASFU</name>
<feature type="compositionally biased region" description="Basic residues" evidence="1">
    <location>
        <begin position="8"/>
        <end position="21"/>
    </location>
</feature>
<gene>
    <name evidence="2" type="ORF">CLAFUR5_05482</name>
</gene>
<feature type="region of interest" description="Disordered" evidence="1">
    <location>
        <begin position="1"/>
        <end position="90"/>
    </location>
</feature>
<dbReference type="OrthoDB" id="10271819at2759"/>
<keyword evidence="3" id="KW-1185">Reference proteome</keyword>
<reference evidence="2" key="2">
    <citation type="journal article" date="2022" name="Microb. Genom.">
        <title>A chromosome-scale genome assembly of the tomato pathogen Cladosporium fulvum reveals a compartmentalized genome architecture and the presence of a dispensable chromosome.</title>
        <authorList>
            <person name="Zaccaron A.Z."/>
            <person name="Chen L.H."/>
            <person name="Samaras A."/>
            <person name="Stergiopoulos I."/>
        </authorList>
    </citation>
    <scope>NUCLEOTIDE SEQUENCE</scope>
    <source>
        <strain evidence="2">Race5_Kim</strain>
    </source>
</reference>